<dbReference type="PANTHER" id="PTHR47371:SF3">
    <property type="entry name" value="PHOSPHOGLYCEROL TRANSFERASE I"/>
    <property type="match status" value="1"/>
</dbReference>
<feature type="active site" evidence="9">
    <location>
        <position position="276"/>
    </location>
</feature>
<evidence type="ECO:0000313" key="15">
    <source>
        <dbReference type="Proteomes" id="UP000242682"/>
    </source>
</evidence>
<reference evidence="14 15" key="1">
    <citation type="submission" date="2018-03" db="EMBL/GenBank/DDBJ databases">
        <title>Genomic Encyclopedia of Type Strains, Phase III (KMG-III): the genomes of soil and plant-associated and newly described type strains.</title>
        <authorList>
            <person name="Whitman W."/>
        </authorList>
    </citation>
    <scope>NUCLEOTIDE SEQUENCE [LARGE SCALE GENOMIC DNA]</scope>
    <source>
        <strain evidence="14 15">CGMCC 1.12259</strain>
    </source>
</reference>
<evidence type="ECO:0000256" key="3">
    <source>
        <dbReference type="ARBA" id="ARBA00009983"/>
    </source>
</evidence>
<evidence type="ECO:0000256" key="1">
    <source>
        <dbReference type="ARBA" id="ARBA00004651"/>
    </source>
</evidence>
<dbReference type="GO" id="GO:0046872">
    <property type="term" value="F:metal ion binding"/>
    <property type="evidence" value="ECO:0007669"/>
    <property type="project" value="UniProtKB-KW"/>
</dbReference>
<keyword evidence="10" id="KW-0464">Manganese</keyword>
<keyword evidence="4 8" id="KW-1003">Cell membrane</keyword>
<feature type="transmembrane region" description="Helical" evidence="12">
    <location>
        <begin position="105"/>
        <end position="128"/>
    </location>
</feature>
<dbReference type="InterPro" id="IPR000917">
    <property type="entry name" value="Sulfatase_N"/>
</dbReference>
<feature type="binding site" evidence="11">
    <location>
        <position position="234"/>
    </location>
    <ligand>
        <name>Mn(2+)</name>
        <dbReference type="ChEBI" id="CHEBI:29035"/>
    </ligand>
</feature>
<evidence type="ECO:0000256" key="9">
    <source>
        <dbReference type="PIRSR" id="PIRSR005091-1"/>
    </source>
</evidence>
<dbReference type="PIRSF" id="PIRSF005091">
    <property type="entry name" value="Mmb_sulf_HI1246"/>
    <property type="match status" value="1"/>
</dbReference>
<dbReference type="CDD" id="cd16015">
    <property type="entry name" value="LTA_synthase"/>
    <property type="match status" value="1"/>
</dbReference>
<dbReference type="Pfam" id="PF00884">
    <property type="entry name" value="Sulfatase"/>
    <property type="match status" value="1"/>
</dbReference>
<feature type="transmembrane region" description="Helical" evidence="12">
    <location>
        <begin position="65"/>
        <end position="85"/>
    </location>
</feature>
<evidence type="ECO:0000256" key="10">
    <source>
        <dbReference type="PIRSR" id="PIRSR005091-2"/>
    </source>
</evidence>
<keyword evidence="10" id="KW-0479">Metal-binding</keyword>
<evidence type="ECO:0000256" key="12">
    <source>
        <dbReference type="SAM" id="Phobius"/>
    </source>
</evidence>
<organism evidence="14 15">
    <name type="scientific">Planomicrobium soli</name>
    <dbReference type="NCBI Taxonomy" id="1176648"/>
    <lineage>
        <taxon>Bacteria</taxon>
        <taxon>Bacillati</taxon>
        <taxon>Bacillota</taxon>
        <taxon>Bacilli</taxon>
        <taxon>Bacillales</taxon>
        <taxon>Caryophanaceae</taxon>
        <taxon>Planomicrobium</taxon>
    </lineage>
</organism>
<dbReference type="SUPFAM" id="SSF53649">
    <property type="entry name" value="Alkaline phosphatase-like"/>
    <property type="match status" value="1"/>
</dbReference>
<feature type="domain" description="Sulfatase N-terminal" evidence="13">
    <location>
        <begin position="227"/>
        <end position="519"/>
    </location>
</feature>
<keyword evidence="15" id="KW-1185">Reference proteome</keyword>
<dbReference type="InterPro" id="IPR017850">
    <property type="entry name" value="Alkaline_phosphatase_core_sf"/>
</dbReference>
<proteinExistence type="inferred from homology"/>
<dbReference type="EMBL" id="PYAT01000009">
    <property type="protein sequence ID" value="PSL34373.1"/>
    <property type="molecule type" value="Genomic_DNA"/>
</dbReference>
<dbReference type="Gene3D" id="3.30.1120.170">
    <property type="match status" value="1"/>
</dbReference>
<dbReference type="Proteomes" id="UP000242682">
    <property type="component" value="Unassembled WGS sequence"/>
</dbReference>
<feature type="binding site" evidence="11">
    <location>
        <position position="453"/>
    </location>
    <ligand>
        <name>Mn(2+)</name>
        <dbReference type="ChEBI" id="CHEBI:29035"/>
    </ligand>
</feature>
<evidence type="ECO:0000256" key="7">
    <source>
        <dbReference type="ARBA" id="ARBA00023136"/>
    </source>
</evidence>
<evidence type="ECO:0000256" key="4">
    <source>
        <dbReference type="ARBA" id="ARBA00022475"/>
    </source>
</evidence>
<feature type="binding site" evidence="11">
    <location>
        <position position="276"/>
    </location>
    <ligand>
        <name>Mn(2+)</name>
        <dbReference type="ChEBI" id="CHEBI:29035"/>
    </ligand>
</feature>
<accession>A0A2P8GK89</accession>
<comment type="pathway">
    <text evidence="2">Cell wall biogenesis; lipoteichoic acid biosynthesis.</text>
</comment>
<keyword evidence="5 12" id="KW-0812">Transmembrane</keyword>
<feature type="transmembrane region" description="Helical" evidence="12">
    <location>
        <begin position="33"/>
        <end position="53"/>
    </location>
</feature>
<keyword evidence="7 8" id="KW-0472">Membrane</keyword>
<evidence type="ECO:0000259" key="13">
    <source>
        <dbReference type="Pfam" id="PF00884"/>
    </source>
</evidence>
<evidence type="ECO:0000256" key="5">
    <source>
        <dbReference type="ARBA" id="ARBA00022692"/>
    </source>
</evidence>
<evidence type="ECO:0000256" key="8">
    <source>
        <dbReference type="PIRNR" id="PIRNR005091"/>
    </source>
</evidence>
<sequence length="606" mass="68390">MKKTTGFPVAYLFLFLLIKVIAFRVLIFDTKSLATIAFIEFPMWALLLALVLIGVKKRTWLAVWIYNFIVSVIFFTVTLYIRYYSTIPSYYDLQQATQSSSVGNTIAMLANPFDFLFFLDAILVAIFARKWRIHAKPQKLKYMAVAAAALCIATTVYALKQPLIDVSYFAKENGYLQSQAVQLYLRSNETAHASSTKLSLKQLEALKGNEYVELEQQKGFGLAKDRHLFVIQVESLQDFVIGKSVNGQEITPNLNKLLGESAYFSNVFQQIGAGTTSDAEWIANTGLYPQGMIPTVNSLNGKAVPSLPRTLQKYGYGSATYHADDVTFWNRDVLYPVLGYDEVYSTEEIPNIKPVGFGPADEVVFDFAAEKLPKQLDRYDRIYANIVTVTSHTPFIMPEDMQGLDLPAEYEEMYVGNYLQSVHYADEQIGVFIEELKDQGLYDDSLVVIFGDHSGMHGSLVTEEDKALLDKFIGHPYTIKDQFTVPLLFTGGNLFHGIQMDRLGGQVDIMPTILALLGIDHEDPMMGHNLFQYKKNLLGMRYYLPGGSFIQSEQLYKAPGAKFPEVLYDLKSMETRGKNSEAKKHIRDTDTLLNYGDLLLKPYLKN</sequence>
<feature type="transmembrane region" description="Helical" evidence="12">
    <location>
        <begin position="140"/>
        <end position="159"/>
    </location>
</feature>
<dbReference type="RefSeq" id="WP_106534018.1">
    <property type="nucleotide sequence ID" value="NZ_PYAT01000009.1"/>
</dbReference>
<evidence type="ECO:0000256" key="2">
    <source>
        <dbReference type="ARBA" id="ARBA00004936"/>
    </source>
</evidence>
<keyword evidence="6 12" id="KW-1133">Transmembrane helix</keyword>
<feature type="binding site" evidence="10">
    <location>
        <position position="392"/>
    </location>
    <ligand>
        <name>substrate</name>
    </ligand>
</feature>
<feature type="transmembrane region" description="Helical" evidence="12">
    <location>
        <begin position="7"/>
        <end position="27"/>
    </location>
</feature>
<feature type="binding site" evidence="11">
    <location>
        <position position="452"/>
    </location>
    <ligand>
        <name>Mn(2+)</name>
        <dbReference type="ChEBI" id="CHEBI:29035"/>
    </ligand>
</feature>
<dbReference type="Gene3D" id="3.40.720.10">
    <property type="entry name" value="Alkaline Phosphatase, subunit A"/>
    <property type="match status" value="1"/>
</dbReference>
<dbReference type="GO" id="GO:0016740">
    <property type="term" value="F:transferase activity"/>
    <property type="evidence" value="ECO:0007669"/>
    <property type="project" value="UniProtKB-KW"/>
</dbReference>
<dbReference type="AlphaFoldDB" id="A0A2P8GK89"/>
<name>A0A2P8GK89_9BACL</name>
<dbReference type="InterPro" id="IPR012160">
    <property type="entry name" value="LtaS-like"/>
</dbReference>
<evidence type="ECO:0000256" key="11">
    <source>
        <dbReference type="PIRSR" id="PIRSR005091-3"/>
    </source>
</evidence>
<evidence type="ECO:0000256" key="6">
    <source>
        <dbReference type="ARBA" id="ARBA00022989"/>
    </source>
</evidence>
<comment type="similarity">
    <text evidence="3 8">Belongs to the LTA synthase family.</text>
</comment>
<dbReference type="PANTHER" id="PTHR47371">
    <property type="entry name" value="LIPOTEICHOIC ACID SYNTHASE"/>
    <property type="match status" value="1"/>
</dbReference>
<dbReference type="InterPro" id="IPR050448">
    <property type="entry name" value="OpgB/LTA_synthase_biosynth"/>
</dbReference>
<protein>
    <submittedName>
        <fullName evidence="14">Phosphoglycerol transferase MdoB-like AlkP superfamily enzyme</fullName>
    </submittedName>
</protein>
<evidence type="ECO:0000313" key="14">
    <source>
        <dbReference type="EMBL" id="PSL34373.1"/>
    </source>
</evidence>
<dbReference type="GO" id="GO:0005886">
    <property type="term" value="C:plasma membrane"/>
    <property type="evidence" value="ECO:0007669"/>
    <property type="project" value="UniProtKB-SubCell"/>
</dbReference>
<gene>
    <name evidence="14" type="ORF">B0H99_109100</name>
</gene>
<comment type="subcellular location">
    <subcellularLocation>
        <location evidence="1">Cell membrane</location>
        <topology evidence="1">Multi-pass membrane protein</topology>
    </subcellularLocation>
</comment>
<keyword evidence="14" id="KW-0808">Transferase</keyword>
<comment type="caution">
    <text evidence="14">The sequence shown here is derived from an EMBL/GenBank/DDBJ whole genome shotgun (WGS) entry which is preliminary data.</text>
</comment>
<dbReference type="OrthoDB" id="5901192at2"/>